<dbReference type="GO" id="GO:0008757">
    <property type="term" value="F:S-adenosylmethionine-dependent methyltransferase activity"/>
    <property type="evidence" value="ECO:0007669"/>
    <property type="project" value="InterPro"/>
</dbReference>
<dbReference type="GO" id="GO:0003700">
    <property type="term" value="F:DNA-binding transcription factor activity"/>
    <property type="evidence" value="ECO:0007669"/>
    <property type="project" value="InterPro"/>
</dbReference>
<reference evidence="5 6" key="1">
    <citation type="journal article" date="2010" name="Science">
        <title>Genomic comparison of the ants Camponotus floridanus and Harpegnathos saltator.</title>
        <authorList>
            <person name="Bonasio R."/>
            <person name="Zhang G."/>
            <person name="Ye C."/>
            <person name="Mutti N.S."/>
            <person name="Fang X."/>
            <person name="Qin N."/>
            <person name="Donahue G."/>
            <person name="Yang P."/>
            <person name="Li Q."/>
            <person name="Li C."/>
            <person name="Zhang P."/>
            <person name="Huang Z."/>
            <person name="Berger S.L."/>
            <person name="Reinberg D."/>
            <person name="Wang J."/>
            <person name="Liebig J."/>
        </authorList>
    </citation>
    <scope>NUCLEOTIDE SEQUENCE [LARGE SCALE GENOMIC DNA]</scope>
    <source>
        <strain evidence="5 6">Hsal</strain>
    </source>
</reference>
<dbReference type="Gene3D" id="1.10.10.10">
    <property type="entry name" value="Winged helix-like DNA-binding domain superfamily/Winged helix DNA-binding domain"/>
    <property type="match status" value="1"/>
</dbReference>
<dbReference type="PROSITE" id="PS01184">
    <property type="entry name" value="UBIE_2"/>
    <property type="match status" value="1"/>
</dbReference>
<sequence length="321" mass="35426">MSELALNTMVDVLKAVAETTRLRIVALLRQGDLTVSDLTAILGQSQPRVSRHLKLLQEACVIERYQEGAWAYFRLSDDGVQAQIVDMIAGQLAQADGALEHDHSRLQQVKQKRRAQAAAYFSANAAGWDALRRLHVPDKAVEEALLRLVGGRSFQTMLDIGTGTAAMLKLFAPFYARGVGVDVNREMLAIARAGLEKAGITHALVRQGDVAALPVELAGFDLVIIHQVLHFLDHPALAIREAGRVLQPGGRLVIVDFSAHNLEFLRSQYAHQRLGFTDAQIRAWFGQADLEFITREEFAPEGDRENGLTVQLWLARKPVSV</sequence>
<dbReference type="Gene3D" id="3.40.50.150">
    <property type="entry name" value="Vaccinia Virus protein VP39"/>
    <property type="match status" value="1"/>
</dbReference>
<dbReference type="PROSITE" id="PS50987">
    <property type="entry name" value="HTH_ARSR_2"/>
    <property type="match status" value="1"/>
</dbReference>
<dbReference type="SUPFAM" id="SSF53335">
    <property type="entry name" value="S-adenosyl-L-methionine-dependent methyltransferases"/>
    <property type="match status" value="1"/>
</dbReference>
<dbReference type="KEGG" id="thd:BHV28_14890"/>
<dbReference type="GO" id="GO:0032259">
    <property type="term" value="P:methylation"/>
    <property type="evidence" value="ECO:0007669"/>
    <property type="project" value="UniProtKB-KW"/>
</dbReference>
<dbReference type="CDD" id="cd02440">
    <property type="entry name" value="AdoMet_MTases"/>
    <property type="match status" value="1"/>
</dbReference>
<dbReference type="Pfam" id="PF08241">
    <property type="entry name" value="Methyltransf_11"/>
    <property type="match status" value="1"/>
</dbReference>
<dbReference type="SMART" id="SM00418">
    <property type="entry name" value="HTH_ARSR"/>
    <property type="match status" value="1"/>
</dbReference>
<feature type="domain" description="HTH arsR-type" evidence="4">
    <location>
        <begin position="1"/>
        <end position="99"/>
    </location>
</feature>
<dbReference type="PANTHER" id="PTHR42912">
    <property type="entry name" value="METHYLTRANSFERASE"/>
    <property type="match status" value="1"/>
</dbReference>
<dbReference type="AlphaFoldDB" id="A0A1U9JWE2"/>
<dbReference type="PANTHER" id="PTHR42912:SF93">
    <property type="entry name" value="N6-ADENOSINE-METHYLTRANSFERASE TMT1A"/>
    <property type="match status" value="1"/>
</dbReference>
<dbReference type="CDD" id="cd00090">
    <property type="entry name" value="HTH_ARSR"/>
    <property type="match status" value="1"/>
</dbReference>
<evidence type="ECO:0000313" key="6">
    <source>
        <dbReference type="Proteomes" id="UP000188912"/>
    </source>
</evidence>
<keyword evidence="6" id="KW-1185">Reference proteome</keyword>
<proteinExistence type="predicted"/>
<reference evidence="5 6" key="2">
    <citation type="journal article" date="2016" name="Sci. Rep.">
        <title>The genome of Rhizobiales bacteria in predatory ants reveals urease gene functions but no genes for nitrogen fixation.</title>
        <authorList>
            <person name="Neuvonen M.M."/>
            <person name="Tamarit D."/>
            <person name="Naslund K."/>
            <person name="Liebig J."/>
            <person name="Feldhaar H."/>
            <person name="Moran N.A."/>
            <person name="Guy L."/>
            <person name="Andersson S.G."/>
        </authorList>
    </citation>
    <scope>NUCLEOTIDE SEQUENCE [LARGE SCALE GENOMIC DNA]</scope>
    <source>
        <strain evidence="5 6">Hsal</strain>
    </source>
</reference>
<evidence type="ECO:0000256" key="1">
    <source>
        <dbReference type="ARBA" id="ARBA00022603"/>
    </source>
</evidence>
<evidence type="ECO:0000313" key="5">
    <source>
        <dbReference type="EMBL" id="AQS42170.1"/>
    </source>
</evidence>
<keyword evidence="1" id="KW-0489">Methyltransferase</keyword>
<organism evidence="5 6">
    <name type="scientific">Candidatus Tokpelaia hoelldobleri</name>
    <dbReference type="NCBI Taxonomy" id="1902579"/>
    <lineage>
        <taxon>Bacteria</taxon>
        <taxon>Pseudomonadati</taxon>
        <taxon>Pseudomonadota</taxon>
        <taxon>Alphaproteobacteria</taxon>
        <taxon>Hyphomicrobiales</taxon>
        <taxon>Candidatus Tokpelaia</taxon>
    </lineage>
</organism>
<evidence type="ECO:0000259" key="4">
    <source>
        <dbReference type="PROSITE" id="PS50987"/>
    </source>
</evidence>
<name>A0A1U9JWE2_9HYPH</name>
<dbReference type="InterPro" id="IPR011991">
    <property type="entry name" value="ArsR-like_HTH"/>
</dbReference>
<dbReference type="InterPro" id="IPR001845">
    <property type="entry name" value="HTH_ArsR_DNA-bd_dom"/>
</dbReference>
<gene>
    <name evidence="5" type="ORF">BHV28_14890</name>
</gene>
<dbReference type="PRINTS" id="PR00778">
    <property type="entry name" value="HTHARSR"/>
</dbReference>
<dbReference type="STRING" id="1902579.BHV28_14890"/>
<dbReference type="InterPro" id="IPR036390">
    <property type="entry name" value="WH_DNA-bd_sf"/>
</dbReference>
<keyword evidence="2" id="KW-0808">Transferase</keyword>
<evidence type="ECO:0000256" key="2">
    <source>
        <dbReference type="ARBA" id="ARBA00022679"/>
    </source>
</evidence>
<dbReference type="InterPro" id="IPR036388">
    <property type="entry name" value="WH-like_DNA-bd_sf"/>
</dbReference>
<dbReference type="InterPro" id="IPR050508">
    <property type="entry name" value="Methyltransf_Superfamily"/>
</dbReference>
<dbReference type="Proteomes" id="UP000188912">
    <property type="component" value="Chromosome"/>
</dbReference>
<keyword evidence="3" id="KW-0949">S-adenosyl-L-methionine</keyword>
<protein>
    <submittedName>
        <fullName evidence="5">ArsR family transcriptional regulator</fullName>
    </submittedName>
</protein>
<dbReference type="SUPFAM" id="SSF46785">
    <property type="entry name" value="Winged helix' DNA-binding domain"/>
    <property type="match status" value="1"/>
</dbReference>
<dbReference type="EMBL" id="CP017315">
    <property type="protein sequence ID" value="AQS42170.1"/>
    <property type="molecule type" value="Genomic_DNA"/>
</dbReference>
<dbReference type="Pfam" id="PF01022">
    <property type="entry name" value="HTH_5"/>
    <property type="match status" value="1"/>
</dbReference>
<accession>A0A1U9JWE2</accession>
<dbReference type="InterPro" id="IPR023576">
    <property type="entry name" value="UbiE/COQ5_MeTrFase_CS"/>
</dbReference>
<dbReference type="NCBIfam" id="NF033788">
    <property type="entry name" value="HTH_metalloreg"/>
    <property type="match status" value="1"/>
</dbReference>
<dbReference type="InterPro" id="IPR029063">
    <property type="entry name" value="SAM-dependent_MTases_sf"/>
</dbReference>
<evidence type="ECO:0000256" key="3">
    <source>
        <dbReference type="ARBA" id="ARBA00022691"/>
    </source>
</evidence>
<dbReference type="InterPro" id="IPR013216">
    <property type="entry name" value="Methyltransf_11"/>
</dbReference>